<keyword evidence="1" id="KW-0233">DNA recombination</keyword>
<dbReference type="InterPro" id="IPR011010">
    <property type="entry name" value="DNA_brk_join_enz"/>
</dbReference>
<evidence type="ECO:0000256" key="1">
    <source>
        <dbReference type="ARBA" id="ARBA00023172"/>
    </source>
</evidence>
<keyword evidence="5" id="KW-1185">Reference proteome</keyword>
<dbReference type="InterPro" id="IPR002104">
    <property type="entry name" value="Integrase_catalytic"/>
</dbReference>
<sequence>AAALTCADVALRQHEAAAAHKPRIRANKLARTGLALSLLVNSPIRLESLATLDLKKNFDPDLTSLYLSARETKDKKRDQRVLMPDVRRQLRDYVAHHRAVVAPAQETALFVGSRGKPVAPGYLSQSVGDQCMRLFGKRVTPQVIRNIVAGFIVSQAPERAALASEVLNHATPATTETYRVSAVQIQAADKLREATDAGRASLGEGSPVASKRGDRGGSSRMARSQRARRKKRKT</sequence>
<name>A0ABV7TNS9_9RHOB</name>
<comment type="caution">
    <text evidence="4">The sequence shown here is derived from an EMBL/GenBank/DDBJ whole genome shotgun (WGS) entry which is preliminary data.</text>
</comment>
<evidence type="ECO:0000313" key="4">
    <source>
        <dbReference type="EMBL" id="MFC3616108.1"/>
    </source>
</evidence>
<dbReference type="SUPFAM" id="SSF56349">
    <property type="entry name" value="DNA breaking-rejoining enzymes"/>
    <property type="match status" value="1"/>
</dbReference>
<dbReference type="Proteomes" id="UP001595629">
    <property type="component" value="Unassembled WGS sequence"/>
</dbReference>
<proteinExistence type="predicted"/>
<dbReference type="RefSeq" id="WP_386737412.1">
    <property type="nucleotide sequence ID" value="NZ_JBHRXI010000041.1"/>
</dbReference>
<dbReference type="Gene3D" id="1.10.443.10">
    <property type="entry name" value="Intergrase catalytic core"/>
    <property type="match status" value="1"/>
</dbReference>
<evidence type="ECO:0000256" key="2">
    <source>
        <dbReference type="SAM" id="MobiDB-lite"/>
    </source>
</evidence>
<feature type="domain" description="Tyr recombinase" evidence="3">
    <location>
        <begin position="1"/>
        <end position="196"/>
    </location>
</feature>
<reference evidence="5" key="1">
    <citation type="journal article" date="2019" name="Int. J. Syst. Evol. Microbiol.">
        <title>The Global Catalogue of Microorganisms (GCM) 10K type strain sequencing project: providing services to taxonomists for standard genome sequencing and annotation.</title>
        <authorList>
            <consortium name="The Broad Institute Genomics Platform"/>
            <consortium name="The Broad Institute Genome Sequencing Center for Infectious Disease"/>
            <person name="Wu L."/>
            <person name="Ma J."/>
        </authorList>
    </citation>
    <scope>NUCLEOTIDE SEQUENCE [LARGE SCALE GENOMIC DNA]</scope>
    <source>
        <strain evidence="5">KCTC 42911</strain>
    </source>
</reference>
<evidence type="ECO:0000259" key="3">
    <source>
        <dbReference type="PROSITE" id="PS51898"/>
    </source>
</evidence>
<dbReference type="InterPro" id="IPR013762">
    <property type="entry name" value="Integrase-like_cat_sf"/>
</dbReference>
<dbReference type="EMBL" id="JBHRXI010000041">
    <property type="protein sequence ID" value="MFC3616108.1"/>
    <property type="molecule type" value="Genomic_DNA"/>
</dbReference>
<evidence type="ECO:0000313" key="5">
    <source>
        <dbReference type="Proteomes" id="UP001595629"/>
    </source>
</evidence>
<protein>
    <recommendedName>
        <fullName evidence="3">Tyr recombinase domain-containing protein</fullName>
    </recommendedName>
</protein>
<feature type="non-terminal residue" evidence="4">
    <location>
        <position position="1"/>
    </location>
</feature>
<feature type="compositionally biased region" description="Basic residues" evidence="2">
    <location>
        <begin position="223"/>
        <end position="234"/>
    </location>
</feature>
<feature type="region of interest" description="Disordered" evidence="2">
    <location>
        <begin position="193"/>
        <end position="234"/>
    </location>
</feature>
<accession>A0ABV7TNS9</accession>
<organism evidence="4 5">
    <name type="scientific">Lutimaribacter marinistellae</name>
    <dbReference type="NCBI Taxonomy" id="1820329"/>
    <lineage>
        <taxon>Bacteria</taxon>
        <taxon>Pseudomonadati</taxon>
        <taxon>Pseudomonadota</taxon>
        <taxon>Alphaproteobacteria</taxon>
        <taxon>Rhodobacterales</taxon>
        <taxon>Roseobacteraceae</taxon>
        <taxon>Lutimaribacter</taxon>
    </lineage>
</organism>
<gene>
    <name evidence="4" type="ORF">ACFORG_20375</name>
</gene>
<dbReference type="PROSITE" id="PS51898">
    <property type="entry name" value="TYR_RECOMBINASE"/>
    <property type="match status" value="1"/>
</dbReference>